<name>Q2RNJ7_RHORT</name>
<dbReference type="PATRIC" id="fig|269796.9.peg.3621"/>
<keyword evidence="2" id="KW-0436">Ligase</keyword>
<keyword evidence="3" id="KW-1185">Reference proteome</keyword>
<accession>Q2RNJ7</accession>
<evidence type="ECO:0000259" key="1">
    <source>
        <dbReference type="Pfam" id="PF00501"/>
    </source>
</evidence>
<dbReference type="EC" id="6.2.1.30" evidence="2"/>
<feature type="domain" description="AMP-dependent synthetase/ligase" evidence="1">
    <location>
        <begin position="151"/>
        <end position="278"/>
    </location>
</feature>
<dbReference type="SUPFAM" id="SSF56801">
    <property type="entry name" value="Acetyl-CoA synthetase-like"/>
    <property type="match status" value="1"/>
</dbReference>
<dbReference type="GO" id="GO:0047475">
    <property type="term" value="F:phenylacetate-CoA ligase activity"/>
    <property type="evidence" value="ECO:0007669"/>
    <property type="project" value="UniProtKB-EC"/>
</dbReference>
<dbReference type="InterPro" id="IPR045851">
    <property type="entry name" value="AMP-bd_C_sf"/>
</dbReference>
<dbReference type="Pfam" id="PF00501">
    <property type="entry name" value="AMP-binding"/>
    <property type="match status" value="1"/>
</dbReference>
<dbReference type="EnsemblBacteria" id="ABC24298">
    <property type="protein sequence ID" value="ABC24298"/>
    <property type="gene ID" value="Rru_A3504"/>
</dbReference>
<evidence type="ECO:0000313" key="3">
    <source>
        <dbReference type="Proteomes" id="UP000001929"/>
    </source>
</evidence>
<evidence type="ECO:0000313" key="2">
    <source>
        <dbReference type="EMBL" id="ABC24298.1"/>
    </source>
</evidence>
<reference evidence="2 3" key="1">
    <citation type="journal article" date="2011" name="Stand. Genomic Sci.">
        <title>Complete genome sequence of Rhodospirillum rubrum type strain (S1).</title>
        <authorList>
            <person name="Munk A.C."/>
            <person name="Copeland A."/>
            <person name="Lucas S."/>
            <person name="Lapidus A."/>
            <person name="Del Rio T.G."/>
            <person name="Barry K."/>
            <person name="Detter J.C."/>
            <person name="Hammon N."/>
            <person name="Israni S."/>
            <person name="Pitluck S."/>
            <person name="Brettin T."/>
            <person name="Bruce D."/>
            <person name="Han C."/>
            <person name="Tapia R."/>
            <person name="Gilna P."/>
            <person name="Schmutz J."/>
            <person name="Larimer F."/>
            <person name="Land M."/>
            <person name="Kyrpides N.C."/>
            <person name="Mavromatis K."/>
            <person name="Richardson P."/>
            <person name="Rohde M."/>
            <person name="Goker M."/>
            <person name="Klenk H.P."/>
            <person name="Zhang Y."/>
            <person name="Roberts G.P."/>
            <person name="Reslewic S."/>
            <person name="Schwartz D.C."/>
        </authorList>
    </citation>
    <scope>NUCLEOTIDE SEQUENCE [LARGE SCALE GENOMIC DNA]</scope>
    <source>
        <strain evidence="3">ATCC 11170 / ATH 1.1.1 / DSM 467 / LMG 4362 / NCIMB 8255 / S1</strain>
    </source>
</reference>
<dbReference type="Gene3D" id="3.40.50.12780">
    <property type="entry name" value="N-terminal domain of ligase-like"/>
    <property type="match status" value="1"/>
</dbReference>
<sequence length="413" mass="44484">MVRFFDALETREPEVRDREQAAALPGLIQHAKDHAPAYARLLADIDPPAITSREALAALPVTRKSALISLQAEAPPFGGFATSRGAFSRVLQSPGPIYEPEGKRSDYWRLSRALFAAGFRPGDLVHNCFAYHFTPGGWIFDDGAQALGCPVFPAGTGQTEQQLQAIAALRPTAYVGTPSFLAILLDKADYLGADISSLKKGLVSAEAYLPPQRTLFAERGIPTYQCYSTADLGLIAYESPDDSGAVEGMVVDEGVILEIVRPGTGDLVAPGEVGEVLVTTFTPEYPLIRFATGDLSATLPGPSPCGRTNMRIKGWMGRADQTTKVKGMFVHPQQVADVVRRHDALAKARLIVTRIEGGDVMTLVCETTETLDLADQVAESLRVVTKLRGEVRFVTPGSLPNDGKVIEDARDYG</sequence>
<dbReference type="InterPro" id="IPR000873">
    <property type="entry name" value="AMP-dep_synth/lig_dom"/>
</dbReference>
<dbReference type="AlphaFoldDB" id="Q2RNJ7"/>
<protein>
    <submittedName>
        <fullName evidence="2">Phenylacetate-CoA ligase</fullName>
        <ecNumber evidence="2">6.2.1.30</ecNumber>
    </submittedName>
</protein>
<dbReference type="HOGENOM" id="CLU_035301_1_3_5"/>
<dbReference type="PANTHER" id="PTHR43845:SF1">
    <property type="entry name" value="BLR5969 PROTEIN"/>
    <property type="match status" value="1"/>
</dbReference>
<dbReference type="RefSeq" id="WP_011391251.1">
    <property type="nucleotide sequence ID" value="NC_007643.1"/>
</dbReference>
<dbReference type="KEGG" id="rru:Rru_A3504"/>
<proteinExistence type="predicted"/>
<dbReference type="PhylomeDB" id="Q2RNJ7"/>
<dbReference type="PANTHER" id="PTHR43845">
    <property type="entry name" value="BLR5969 PROTEIN"/>
    <property type="match status" value="1"/>
</dbReference>
<dbReference type="eggNOG" id="COG1541">
    <property type="taxonomic scope" value="Bacteria"/>
</dbReference>
<dbReference type="STRING" id="269796.Rru_A3504"/>
<dbReference type="Proteomes" id="UP000001929">
    <property type="component" value="Chromosome"/>
</dbReference>
<organism evidence="2 3">
    <name type="scientific">Rhodospirillum rubrum (strain ATCC 11170 / ATH 1.1.1 / DSM 467 / LMG 4362 / NCIMB 8255 / S1)</name>
    <dbReference type="NCBI Taxonomy" id="269796"/>
    <lineage>
        <taxon>Bacteria</taxon>
        <taxon>Pseudomonadati</taxon>
        <taxon>Pseudomonadota</taxon>
        <taxon>Alphaproteobacteria</taxon>
        <taxon>Rhodospirillales</taxon>
        <taxon>Rhodospirillaceae</taxon>
        <taxon>Rhodospirillum</taxon>
    </lineage>
</organism>
<gene>
    <name evidence="2" type="ordered locus">Rru_A3504</name>
</gene>
<dbReference type="Gene3D" id="3.30.300.30">
    <property type="match status" value="1"/>
</dbReference>
<dbReference type="InterPro" id="IPR042099">
    <property type="entry name" value="ANL_N_sf"/>
</dbReference>
<dbReference type="EMBL" id="CP000230">
    <property type="protein sequence ID" value="ABC24298.1"/>
    <property type="molecule type" value="Genomic_DNA"/>
</dbReference>